<dbReference type="Pfam" id="PF22148">
    <property type="entry name" value="Fervidolysin_NPro-like"/>
    <property type="match status" value="1"/>
</dbReference>
<dbReference type="AlphaFoldDB" id="A0A1Y5T7J9"/>
<keyword evidence="3" id="KW-1185">Reference proteome</keyword>
<dbReference type="Proteomes" id="UP000193077">
    <property type="component" value="Unassembled WGS sequence"/>
</dbReference>
<organism evidence="2 3">
    <name type="scientific">Falsiruegeria litorea R37</name>
    <dbReference type="NCBI Taxonomy" id="1200284"/>
    <lineage>
        <taxon>Bacteria</taxon>
        <taxon>Pseudomonadati</taxon>
        <taxon>Pseudomonadota</taxon>
        <taxon>Alphaproteobacteria</taxon>
        <taxon>Rhodobacterales</taxon>
        <taxon>Roseobacteraceae</taxon>
        <taxon>Falsiruegeria</taxon>
    </lineage>
</organism>
<feature type="domain" description="Fervidolysin-like N-terminal prodomain" evidence="1">
    <location>
        <begin position="3"/>
        <end position="78"/>
    </location>
</feature>
<protein>
    <recommendedName>
        <fullName evidence="1">Fervidolysin-like N-terminal prodomain domain-containing protein</fullName>
    </recommendedName>
</protein>
<proteinExistence type="predicted"/>
<reference evidence="2 3" key="1">
    <citation type="submission" date="2017-03" db="EMBL/GenBank/DDBJ databases">
        <authorList>
            <person name="Afonso C.L."/>
            <person name="Miller P.J."/>
            <person name="Scott M.A."/>
            <person name="Spackman E."/>
            <person name="Goraichik I."/>
            <person name="Dimitrov K.M."/>
            <person name="Suarez D.L."/>
            <person name="Swayne D.E."/>
        </authorList>
    </citation>
    <scope>NUCLEOTIDE SEQUENCE [LARGE SCALE GENOMIC DNA]</scope>
    <source>
        <strain evidence="2 3">CECT 7639</strain>
    </source>
</reference>
<sequence length="84" mass="9631">MVEQQEFVPGMVIVQFKDASRAQETIRILEQYEEITFDRMLFDDDALRIGLFTVPQGQEQAYVEKIGQMDNVDIAELNGIGSFN</sequence>
<dbReference type="InterPro" id="IPR054399">
    <property type="entry name" value="Fervidolysin-like_N_prodom"/>
</dbReference>
<evidence type="ECO:0000313" key="3">
    <source>
        <dbReference type="Proteomes" id="UP000193077"/>
    </source>
</evidence>
<accession>A0A1Y5T7J9</accession>
<dbReference type="EMBL" id="FWFO01000002">
    <property type="protein sequence ID" value="SLN57203.1"/>
    <property type="molecule type" value="Genomic_DNA"/>
</dbReference>
<gene>
    <name evidence="2" type="ORF">TRL7639_03093</name>
</gene>
<evidence type="ECO:0000259" key="1">
    <source>
        <dbReference type="Pfam" id="PF22148"/>
    </source>
</evidence>
<name>A0A1Y5T7J9_9RHOB</name>
<evidence type="ECO:0000313" key="2">
    <source>
        <dbReference type="EMBL" id="SLN57203.1"/>
    </source>
</evidence>